<dbReference type="GO" id="GO:0006357">
    <property type="term" value="P:regulation of transcription by RNA polymerase II"/>
    <property type="evidence" value="ECO:0007669"/>
    <property type="project" value="InterPro"/>
</dbReference>
<proteinExistence type="inferred from homology"/>
<dbReference type="EMBL" id="KV417482">
    <property type="protein sequence ID" value="KZP33480.1"/>
    <property type="molecule type" value="Genomic_DNA"/>
</dbReference>
<dbReference type="Gene3D" id="1.10.472.10">
    <property type="entry name" value="Cyclin-like"/>
    <property type="match status" value="2"/>
</dbReference>
<feature type="region of interest" description="Disordered" evidence="2">
    <location>
        <begin position="1"/>
        <end position="22"/>
    </location>
</feature>
<evidence type="ECO:0000259" key="3">
    <source>
        <dbReference type="SMART" id="SM00385"/>
    </source>
</evidence>
<dbReference type="InterPro" id="IPR006671">
    <property type="entry name" value="Cyclin_N"/>
</dbReference>
<accession>A0A166W826</accession>
<dbReference type="STRING" id="436010.A0A166W826"/>
<comment type="similarity">
    <text evidence="1">Belongs to the cyclin family.</text>
</comment>
<organism evidence="4 5">
    <name type="scientific">Athelia psychrophila</name>
    <dbReference type="NCBI Taxonomy" id="1759441"/>
    <lineage>
        <taxon>Eukaryota</taxon>
        <taxon>Fungi</taxon>
        <taxon>Dikarya</taxon>
        <taxon>Basidiomycota</taxon>
        <taxon>Agaricomycotina</taxon>
        <taxon>Agaricomycetes</taxon>
        <taxon>Agaricomycetidae</taxon>
        <taxon>Atheliales</taxon>
        <taxon>Atheliaceae</taxon>
        <taxon>Athelia</taxon>
    </lineage>
</organism>
<keyword evidence="5" id="KW-1185">Reference proteome</keyword>
<dbReference type="InterPro" id="IPR013763">
    <property type="entry name" value="Cyclin-like_dom"/>
</dbReference>
<protein>
    <submittedName>
        <fullName evidence="4">Cyclin-like protein</fullName>
    </submittedName>
</protein>
<dbReference type="AlphaFoldDB" id="A0A166W826"/>
<evidence type="ECO:0000256" key="2">
    <source>
        <dbReference type="SAM" id="MobiDB-lite"/>
    </source>
</evidence>
<dbReference type="FunFam" id="1.10.472.10:FF:000111">
    <property type="entry name" value="Unplaced genomic scaffold supercont1.6, whole genome shotgun sequence"/>
    <property type="match status" value="1"/>
</dbReference>
<feature type="domain" description="Cyclin-like" evidence="3">
    <location>
        <begin position="176"/>
        <end position="277"/>
    </location>
</feature>
<feature type="region of interest" description="Disordered" evidence="2">
    <location>
        <begin position="339"/>
        <end position="363"/>
    </location>
</feature>
<keyword evidence="1" id="KW-0195">Cyclin</keyword>
<feature type="compositionally biased region" description="Polar residues" evidence="2">
    <location>
        <begin position="286"/>
        <end position="313"/>
    </location>
</feature>
<evidence type="ECO:0000256" key="1">
    <source>
        <dbReference type="RuleBase" id="RU000383"/>
    </source>
</evidence>
<dbReference type="GO" id="GO:0016538">
    <property type="term" value="F:cyclin-dependent protein serine/threonine kinase regulator activity"/>
    <property type="evidence" value="ECO:0007669"/>
    <property type="project" value="InterPro"/>
</dbReference>
<dbReference type="Proteomes" id="UP000076532">
    <property type="component" value="Unassembled WGS sequence"/>
</dbReference>
<dbReference type="InterPro" id="IPR043198">
    <property type="entry name" value="Cyclin/Ssn8"/>
</dbReference>
<feature type="domain" description="Cyclin-like" evidence="3">
    <location>
        <begin position="56"/>
        <end position="163"/>
    </location>
</feature>
<sequence length="389" mass="43424">MDSTYHRPHSPSQIPASSSKYHHPYFTPAEVDYLSEKQRGKLSVTQEEKTRQQACGFLEAVGAKVGFPRKTIATAQDLYHRFHLFFPRKDFNYHDVTLAALYVSTKMHDTLKKPRDLLIVSYTVRFPELAAKSKATGGEIDMDPNTVEQDRQRLLAVERLVLETICFNFTSRMSFPYVIKLGRVLKATKKLSKLAWRLASDSHRTLVPIQYPPHVVALGGLYVASLLSSFEQPMSAELPGYNSSHQIAAILSKRGDWEDTFHAHVEDLEAIAHAVIDLLIQAAQAPSANTSPRTPSSPSAHPSPRNAHNSHFSSALPKPERLPAPYKSDQLMRLKIVMRETEHQPRPRQPLGTQDPSALYGGDEASMLGRNEGTVRFLFAPPAILGNGV</sequence>
<dbReference type="Pfam" id="PF00134">
    <property type="entry name" value="Cyclin_N"/>
    <property type="match status" value="1"/>
</dbReference>
<dbReference type="SUPFAM" id="SSF47954">
    <property type="entry name" value="Cyclin-like"/>
    <property type="match status" value="2"/>
</dbReference>
<feature type="compositionally biased region" description="Polar residues" evidence="2">
    <location>
        <begin position="10"/>
        <end position="19"/>
    </location>
</feature>
<dbReference type="InterPro" id="IPR036915">
    <property type="entry name" value="Cyclin-like_sf"/>
</dbReference>
<name>A0A166W826_9AGAM</name>
<evidence type="ECO:0000313" key="5">
    <source>
        <dbReference type="Proteomes" id="UP000076532"/>
    </source>
</evidence>
<dbReference type="SMART" id="SM00385">
    <property type="entry name" value="CYCLIN"/>
    <property type="match status" value="2"/>
</dbReference>
<gene>
    <name evidence="4" type="ORF">FIBSPDRAFT_810778</name>
</gene>
<dbReference type="CDD" id="cd20546">
    <property type="entry name" value="CYCLIN_SpCG1C_ScCTK2-like_rpt2"/>
    <property type="match status" value="1"/>
</dbReference>
<dbReference type="OrthoDB" id="25002at2759"/>
<dbReference type="PANTHER" id="PTHR10026">
    <property type="entry name" value="CYCLIN"/>
    <property type="match status" value="1"/>
</dbReference>
<evidence type="ECO:0000313" key="4">
    <source>
        <dbReference type="EMBL" id="KZP33480.1"/>
    </source>
</evidence>
<feature type="region of interest" description="Disordered" evidence="2">
    <location>
        <begin position="286"/>
        <end position="327"/>
    </location>
</feature>
<reference evidence="4 5" key="1">
    <citation type="journal article" date="2016" name="Mol. Biol. Evol.">
        <title>Comparative Genomics of Early-Diverging Mushroom-Forming Fungi Provides Insights into the Origins of Lignocellulose Decay Capabilities.</title>
        <authorList>
            <person name="Nagy L.G."/>
            <person name="Riley R."/>
            <person name="Tritt A."/>
            <person name="Adam C."/>
            <person name="Daum C."/>
            <person name="Floudas D."/>
            <person name="Sun H."/>
            <person name="Yadav J.S."/>
            <person name="Pangilinan J."/>
            <person name="Larsson K.H."/>
            <person name="Matsuura K."/>
            <person name="Barry K."/>
            <person name="Labutti K."/>
            <person name="Kuo R."/>
            <person name="Ohm R.A."/>
            <person name="Bhattacharya S.S."/>
            <person name="Shirouzu T."/>
            <person name="Yoshinaga Y."/>
            <person name="Martin F.M."/>
            <person name="Grigoriev I.V."/>
            <person name="Hibbett D.S."/>
        </authorList>
    </citation>
    <scope>NUCLEOTIDE SEQUENCE [LARGE SCALE GENOMIC DNA]</scope>
    <source>
        <strain evidence="4 5">CBS 109695</strain>
    </source>
</reference>